<protein>
    <submittedName>
        <fullName evidence="7">Flavodoxin/nitric oxide synthase</fullName>
    </submittedName>
</protein>
<dbReference type="Gene3D" id="3.40.50.360">
    <property type="match status" value="1"/>
</dbReference>
<dbReference type="GO" id="GO:0009055">
    <property type="term" value="F:electron transfer activity"/>
    <property type="evidence" value="ECO:0007669"/>
    <property type="project" value="InterPro"/>
</dbReference>
<dbReference type="GO" id="GO:0003955">
    <property type="term" value="F:NAD(P)H dehydrogenase (quinone) activity"/>
    <property type="evidence" value="ECO:0007669"/>
    <property type="project" value="InterPro"/>
</dbReference>
<dbReference type="GO" id="GO:0010181">
    <property type="term" value="F:FMN binding"/>
    <property type="evidence" value="ECO:0007669"/>
    <property type="project" value="InterPro"/>
</dbReference>
<reference evidence="8" key="1">
    <citation type="submission" date="2006-12" db="EMBL/GenBank/DDBJ databases">
        <title>Complete sequence of Halorhodospira halophila SL1.</title>
        <authorList>
            <consortium name="US DOE Joint Genome Institute"/>
            <person name="Copeland A."/>
            <person name="Lucas S."/>
            <person name="Lapidus A."/>
            <person name="Barry K."/>
            <person name="Detter J.C."/>
            <person name="Glavina del Rio T."/>
            <person name="Hammon N."/>
            <person name="Israni S."/>
            <person name="Dalin E."/>
            <person name="Tice H."/>
            <person name="Pitluck S."/>
            <person name="Saunders E."/>
            <person name="Brettin T."/>
            <person name="Bruce D."/>
            <person name="Han C."/>
            <person name="Tapia R."/>
            <person name="Schmutz J."/>
            <person name="Larimer F."/>
            <person name="Land M."/>
            <person name="Hauser L."/>
            <person name="Kyrpides N."/>
            <person name="Mikhailova N."/>
            <person name="Hoff W."/>
            <person name="Richardson P."/>
        </authorList>
    </citation>
    <scope>NUCLEOTIDE SEQUENCE [LARGE SCALE GENOMIC DNA]</scope>
    <source>
        <strain evidence="8">DSM 244 / SL1</strain>
    </source>
</reference>
<dbReference type="HOGENOM" id="CLU_051402_0_2_6"/>
<dbReference type="EMBL" id="CP000544">
    <property type="protein sequence ID" value="ABM61487.1"/>
    <property type="molecule type" value="Genomic_DNA"/>
</dbReference>
<dbReference type="PANTHER" id="PTHR30546">
    <property type="entry name" value="FLAVODOXIN-RELATED PROTEIN WRBA-RELATED"/>
    <property type="match status" value="1"/>
</dbReference>
<keyword evidence="3" id="KW-0285">Flavoprotein</keyword>
<dbReference type="PROSITE" id="PS00201">
    <property type="entry name" value="FLAVODOXIN"/>
    <property type="match status" value="1"/>
</dbReference>
<evidence type="ECO:0000256" key="1">
    <source>
        <dbReference type="ARBA" id="ARBA00001917"/>
    </source>
</evidence>
<evidence type="ECO:0000256" key="4">
    <source>
        <dbReference type="ARBA" id="ARBA00022643"/>
    </source>
</evidence>
<gene>
    <name evidence="7" type="ordered locus">Hhal_0705</name>
</gene>
<dbReference type="InterPro" id="IPR001226">
    <property type="entry name" value="Flavodoxin_CS"/>
</dbReference>
<dbReference type="NCBIfam" id="TIGR01755">
    <property type="entry name" value="flav_wrbA"/>
    <property type="match status" value="1"/>
</dbReference>
<dbReference type="PROSITE" id="PS50902">
    <property type="entry name" value="FLAVODOXIN_LIKE"/>
    <property type="match status" value="1"/>
</dbReference>
<sequence length="220" mass="23026">MEPLRAGVRMPSTAIEGGATVAKILVLYYSRSGATADMARHVARGVEAVHGAIAVVRTVPAVSPDWESVAPEIPDDGAPYAIVEELEHCHGLILGSPTRFGNMAAPLKYFLDTTTSAWLSGTLAGKPGAVFTSTGTLHGGQESTLLSMMLPLLHHGMYLVGLPYTEPALAKTTSGGTPYGPSHTAGPAGNRPITEEERHLCAALGRRVARLSVQLYGASE</sequence>
<dbReference type="eggNOG" id="COG0655">
    <property type="taxonomic scope" value="Bacteria"/>
</dbReference>
<name>A1WUX5_HALHL</name>
<dbReference type="GO" id="GO:0016020">
    <property type="term" value="C:membrane"/>
    <property type="evidence" value="ECO:0007669"/>
    <property type="project" value="TreeGrafter"/>
</dbReference>
<evidence type="ECO:0000256" key="5">
    <source>
        <dbReference type="SAM" id="MobiDB-lite"/>
    </source>
</evidence>
<proteinExistence type="inferred from homology"/>
<keyword evidence="8" id="KW-1185">Reference proteome</keyword>
<evidence type="ECO:0000313" key="7">
    <source>
        <dbReference type="EMBL" id="ABM61487.1"/>
    </source>
</evidence>
<dbReference type="Proteomes" id="UP000000647">
    <property type="component" value="Chromosome"/>
</dbReference>
<evidence type="ECO:0000256" key="3">
    <source>
        <dbReference type="ARBA" id="ARBA00022630"/>
    </source>
</evidence>
<evidence type="ECO:0000313" key="8">
    <source>
        <dbReference type="Proteomes" id="UP000000647"/>
    </source>
</evidence>
<evidence type="ECO:0000256" key="2">
    <source>
        <dbReference type="ARBA" id="ARBA00006961"/>
    </source>
</evidence>
<keyword evidence="4" id="KW-0288">FMN</keyword>
<dbReference type="Pfam" id="PF03358">
    <property type="entry name" value="FMN_red"/>
    <property type="match status" value="1"/>
</dbReference>
<dbReference type="NCBIfam" id="NF002999">
    <property type="entry name" value="PRK03767.1"/>
    <property type="match status" value="1"/>
</dbReference>
<comment type="similarity">
    <text evidence="2">Belongs to the WrbA family.</text>
</comment>
<dbReference type="KEGG" id="hha:Hhal_0705"/>
<feature type="domain" description="Flavodoxin-like" evidence="6">
    <location>
        <begin position="24"/>
        <end position="209"/>
    </location>
</feature>
<reference evidence="7 8" key="2">
    <citation type="journal article" date="2013" name="Stand. Genomic Sci.">
        <title>Complete genome sequence of Halorhodospira halophila SL1.</title>
        <authorList>
            <person name="Challacombe J.F."/>
            <person name="Majid S."/>
            <person name="Deole R."/>
            <person name="Brettin T.S."/>
            <person name="Bruce D."/>
            <person name="Delano S.F."/>
            <person name="Detter J.C."/>
            <person name="Gleasner C.D."/>
            <person name="Han C.S."/>
            <person name="Misra M."/>
            <person name="Reitenga K.G."/>
            <person name="Mikhailova N."/>
            <person name="Woyke T."/>
            <person name="Pitluck S."/>
            <person name="Nolan M."/>
            <person name="Land M.L."/>
            <person name="Saunders E."/>
            <person name="Tapia R."/>
            <person name="Lapidus A."/>
            <person name="Ivanova N."/>
            <person name="Hoff W.D."/>
        </authorList>
    </citation>
    <scope>NUCLEOTIDE SEQUENCE [LARGE SCALE GENOMIC DNA]</scope>
    <source>
        <strain evidence="8">DSM 244 / SL1</strain>
    </source>
</reference>
<feature type="region of interest" description="Disordered" evidence="5">
    <location>
        <begin position="172"/>
        <end position="192"/>
    </location>
</feature>
<dbReference type="SUPFAM" id="SSF52218">
    <property type="entry name" value="Flavoproteins"/>
    <property type="match status" value="1"/>
</dbReference>
<comment type="cofactor">
    <cofactor evidence="1">
        <name>FMN</name>
        <dbReference type="ChEBI" id="CHEBI:58210"/>
    </cofactor>
</comment>
<dbReference type="InterPro" id="IPR029039">
    <property type="entry name" value="Flavoprotein-like_sf"/>
</dbReference>
<dbReference type="InterPro" id="IPR005025">
    <property type="entry name" value="FMN_Rdtase-like_dom"/>
</dbReference>
<evidence type="ECO:0000259" key="6">
    <source>
        <dbReference type="PROSITE" id="PS50902"/>
    </source>
</evidence>
<dbReference type="InterPro" id="IPR010089">
    <property type="entry name" value="Flavoprotein_WrbA-like"/>
</dbReference>
<dbReference type="PANTHER" id="PTHR30546:SF23">
    <property type="entry name" value="FLAVOPROTEIN-LIKE PROTEIN YCP4-RELATED"/>
    <property type="match status" value="1"/>
</dbReference>
<accession>A1WUX5</accession>
<dbReference type="AlphaFoldDB" id="A1WUX5"/>
<dbReference type="FunFam" id="3.40.50.360:FF:000001">
    <property type="entry name" value="NAD(P)H dehydrogenase (Quinone) FQR1-like"/>
    <property type="match status" value="1"/>
</dbReference>
<dbReference type="InterPro" id="IPR008254">
    <property type="entry name" value="Flavodoxin/NO_synth"/>
</dbReference>
<organism evidence="7 8">
    <name type="scientific">Halorhodospira halophila (strain DSM 244 / SL1)</name>
    <name type="common">Ectothiorhodospira halophila (strain DSM 244 / SL1)</name>
    <dbReference type="NCBI Taxonomy" id="349124"/>
    <lineage>
        <taxon>Bacteria</taxon>
        <taxon>Pseudomonadati</taxon>
        <taxon>Pseudomonadota</taxon>
        <taxon>Gammaproteobacteria</taxon>
        <taxon>Chromatiales</taxon>
        <taxon>Ectothiorhodospiraceae</taxon>
        <taxon>Halorhodospira</taxon>
    </lineage>
</organism>
<dbReference type="STRING" id="349124.Hhal_0705"/>